<dbReference type="Pfam" id="PF00349">
    <property type="entry name" value="Hexokinase_1"/>
    <property type="match status" value="1"/>
</dbReference>
<keyword evidence="11" id="KW-1185">Reference proteome</keyword>
<evidence type="ECO:0000256" key="1">
    <source>
        <dbReference type="ARBA" id="ARBA00009225"/>
    </source>
</evidence>
<dbReference type="RefSeq" id="XP_033683831.1">
    <property type="nucleotide sequence ID" value="XM_033828954.1"/>
</dbReference>
<dbReference type="InterPro" id="IPR022673">
    <property type="entry name" value="Hexokinase_C"/>
</dbReference>
<keyword evidence="3 6" id="KW-0547">Nucleotide-binding</keyword>
<comment type="similarity">
    <text evidence="1 6">Belongs to the hexokinase family.</text>
</comment>
<dbReference type="PRINTS" id="PR00475">
    <property type="entry name" value="HEXOKINASE"/>
</dbReference>
<feature type="domain" description="Hexokinase N-terminal" evidence="8">
    <location>
        <begin position="25"/>
        <end position="253"/>
    </location>
</feature>
<reference evidence="10" key="1">
    <citation type="journal article" date="2020" name="Stud. Mycol.">
        <title>101 Dothideomycetes genomes: a test case for predicting lifestyles and emergence of pathogens.</title>
        <authorList>
            <person name="Haridas S."/>
            <person name="Albert R."/>
            <person name="Binder M."/>
            <person name="Bloem J."/>
            <person name="Labutti K."/>
            <person name="Salamov A."/>
            <person name="Andreopoulos B."/>
            <person name="Baker S."/>
            <person name="Barry K."/>
            <person name="Bills G."/>
            <person name="Bluhm B."/>
            <person name="Cannon C."/>
            <person name="Castanera R."/>
            <person name="Culley D."/>
            <person name="Daum C."/>
            <person name="Ezra D."/>
            <person name="Gonzalez J."/>
            <person name="Henrissat B."/>
            <person name="Kuo A."/>
            <person name="Liang C."/>
            <person name="Lipzen A."/>
            <person name="Lutzoni F."/>
            <person name="Magnuson J."/>
            <person name="Mondo S."/>
            <person name="Nolan M."/>
            <person name="Ohm R."/>
            <person name="Pangilinan J."/>
            <person name="Park H.-J."/>
            <person name="Ramirez L."/>
            <person name="Alfaro M."/>
            <person name="Sun H."/>
            <person name="Tritt A."/>
            <person name="Yoshinaga Y."/>
            <person name="Zwiers L.-H."/>
            <person name="Turgeon B."/>
            <person name="Goodwin S."/>
            <person name="Spatafora J."/>
            <person name="Crous P."/>
            <person name="Grigoriev I."/>
        </authorList>
    </citation>
    <scope>NUCLEOTIDE SEQUENCE</scope>
    <source>
        <strain evidence="10">CBS 122368</strain>
    </source>
</reference>
<dbReference type="Proteomes" id="UP000800094">
    <property type="component" value="Unassembled WGS sequence"/>
</dbReference>
<dbReference type="InterPro" id="IPR043129">
    <property type="entry name" value="ATPase_NBD"/>
</dbReference>
<evidence type="ECO:0000313" key="11">
    <source>
        <dbReference type="Proteomes" id="UP000800094"/>
    </source>
</evidence>
<evidence type="ECO:0000256" key="2">
    <source>
        <dbReference type="ARBA" id="ARBA00022679"/>
    </source>
</evidence>
<dbReference type="GO" id="GO:0006096">
    <property type="term" value="P:glycolytic process"/>
    <property type="evidence" value="ECO:0007669"/>
    <property type="project" value="UniProtKB-UniPathway"/>
</dbReference>
<gene>
    <name evidence="10" type="ORF">BU26DRAFT_519032</name>
</gene>
<evidence type="ECO:0000256" key="7">
    <source>
        <dbReference type="SAM" id="MobiDB-lite"/>
    </source>
</evidence>
<keyword evidence="6" id="KW-0324">Glycolysis</keyword>
<dbReference type="OrthoDB" id="419537at2759"/>
<dbReference type="GO" id="GO:0004340">
    <property type="term" value="F:glucokinase activity"/>
    <property type="evidence" value="ECO:0007669"/>
    <property type="project" value="TreeGrafter"/>
</dbReference>
<dbReference type="GO" id="GO:0005829">
    <property type="term" value="C:cytosol"/>
    <property type="evidence" value="ECO:0007669"/>
    <property type="project" value="TreeGrafter"/>
</dbReference>
<dbReference type="GO" id="GO:0019158">
    <property type="term" value="F:mannokinase activity"/>
    <property type="evidence" value="ECO:0007669"/>
    <property type="project" value="TreeGrafter"/>
</dbReference>
<dbReference type="PROSITE" id="PS51748">
    <property type="entry name" value="HEXOKINASE_2"/>
    <property type="match status" value="1"/>
</dbReference>
<evidence type="ECO:0000256" key="6">
    <source>
        <dbReference type="RuleBase" id="RU362007"/>
    </source>
</evidence>
<name>A0A6A6IF53_9PLEO</name>
<evidence type="ECO:0000256" key="4">
    <source>
        <dbReference type="ARBA" id="ARBA00022777"/>
    </source>
</evidence>
<dbReference type="CDD" id="cd24000">
    <property type="entry name" value="ASKHA_NBD_HK"/>
    <property type="match status" value="1"/>
</dbReference>
<keyword evidence="5 6" id="KW-0067">ATP-binding</keyword>
<dbReference type="UniPathway" id="UPA00109">
    <property type="reaction ID" value="UER00180"/>
</dbReference>
<evidence type="ECO:0000256" key="5">
    <source>
        <dbReference type="ARBA" id="ARBA00022840"/>
    </source>
</evidence>
<dbReference type="GO" id="GO:0005524">
    <property type="term" value="F:ATP binding"/>
    <property type="evidence" value="ECO:0007669"/>
    <property type="project" value="UniProtKB-UniRule"/>
</dbReference>
<dbReference type="GO" id="GO:0006006">
    <property type="term" value="P:glucose metabolic process"/>
    <property type="evidence" value="ECO:0007669"/>
    <property type="project" value="TreeGrafter"/>
</dbReference>
<dbReference type="AlphaFoldDB" id="A0A6A6IF53"/>
<evidence type="ECO:0000256" key="3">
    <source>
        <dbReference type="ARBA" id="ARBA00022741"/>
    </source>
</evidence>
<protein>
    <recommendedName>
        <fullName evidence="6">Phosphotransferase</fullName>
        <ecNumber evidence="6">2.7.1.-</ecNumber>
    </recommendedName>
</protein>
<dbReference type="EMBL" id="ML987195">
    <property type="protein sequence ID" value="KAF2248827.1"/>
    <property type="molecule type" value="Genomic_DNA"/>
</dbReference>
<evidence type="ECO:0000259" key="8">
    <source>
        <dbReference type="Pfam" id="PF00349"/>
    </source>
</evidence>
<dbReference type="GO" id="GO:0006013">
    <property type="term" value="P:mannose metabolic process"/>
    <property type="evidence" value="ECO:0007669"/>
    <property type="project" value="TreeGrafter"/>
</dbReference>
<dbReference type="GO" id="GO:0008865">
    <property type="term" value="F:fructokinase activity"/>
    <property type="evidence" value="ECO:0007669"/>
    <property type="project" value="TreeGrafter"/>
</dbReference>
<dbReference type="GO" id="GO:0005536">
    <property type="term" value="F:D-glucose binding"/>
    <property type="evidence" value="ECO:0007669"/>
    <property type="project" value="InterPro"/>
</dbReference>
<keyword evidence="2 6" id="KW-0808">Transferase</keyword>
<dbReference type="PANTHER" id="PTHR19443">
    <property type="entry name" value="HEXOKINASE"/>
    <property type="match status" value="1"/>
</dbReference>
<dbReference type="InterPro" id="IPR022672">
    <property type="entry name" value="Hexokinase_N"/>
</dbReference>
<organism evidence="10 11">
    <name type="scientific">Trematosphaeria pertusa</name>
    <dbReference type="NCBI Taxonomy" id="390896"/>
    <lineage>
        <taxon>Eukaryota</taxon>
        <taxon>Fungi</taxon>
        <taxon>Dikarya</taxon>
        <taxon>Ascomycota</taxon>
        <taxon>Pezizomycotina</taxon>
        <taxon>Dothideomycetes</taxon>
        <taxon>Pleosporomycetidae</taxon>
        <taxon>Pleosporales</taxon>
        <taxon>Massarineae</taxon>
        <taxon>Trematosphaeriaceae</taxon>
        <taxon>Trematosphaeria</taxon>
    </lineage>
</organism>
<keyword evidence="4 6" id="KW-0418">Kinase</keyword>
<dbReference type="GeneID" id="54582284"/>
<proteinExistence type="inferred from homology"/>
<dbReference type="InterPro" id="IPR001312">
    <property type="entry name" value="Hexokinase"/>
</dbReference>
<sequence>MAGSDTSNPQDDVSKAITAFTGFLNEGTLLDLAARFSETYASLAKTSLEHFLVTPVTALPTGKEKGRFLSIDVGGTNLRAGLIELMGEADGGVQDDGSKPFEKIRRSHDKNWPIEEHLKMDQAEDLFAWIGDCIAEVIKDALDDIPPSECMDSPFGEELLLGITFSFPMAQKCLSEATLLPMGKGFAITSDLNLGKMLLAGYARHLVGPSANGKSEQDEENPSNKKRRLSRLPRIRIAAITNDTVATFASLAYAVKAAPNSRVAMGLIVGTGTNATVPMKLEVLHPAKKDGLANPEAVETVVINTEWTIRGTDKPLIDLNIKTPWDLTLDANSEAPGFQPFEYMTAGRYLGEIVRLVFTDLVSKEPDARLPPSLETKNAIPTRFLSEVVARADDATLTEALQKKYAPISSTTFFWTPTRVKQIRDIAYAVQQRSSALIAAACVGLLDCAHDIRIDRPGQTKANGTEAHNKCEAEELVIAYAGGTISQYPEWLVTCQRWIDALVTKASPANASKRVVLKEALDGGIIGAGVLASMTDDIA</sequence>
<dbReference type="GO" id="GO:0001678">
    <property type="term" value="P:intracellular glucose homeostasis"/>
    <property type="evidence" value="ECO:0007669"/>
    <property type="project" value="InterPro"/>
</dbReference>
<dbReference type="SUPFAM" id="SSF53067">
    <property type="entry name" value="Actin-like ATPase domain"/>
    <property type="match status" value="2"/>
</dbReference>
<dbReference type="Gene3D" id="3.30.420.40">
    <property type="match status" value="1"/>
</dbReference>
<feature type="domain" description="Hexokinase C-terminal" evidence="9">
    <location>
        <begin position="265"/>
        <end position="533"/>
    </location>
</feature>
<dbReference type="Pfam" id="PF03727">
    <property type="entry name" value="Hexokinase_2"/>
    <property type="match status" value="1"/>
</dbReference>
<dbReference type="Gene3D" id="3.40.367.20">
    <property type="match status" value="1"/>
</dbReference>
<evidence type="ECO:0000313" key="10">
    <source>
        <dbReference type="EMBL" id="KAF2248827.1"/>
    </source>
</evidence>
<accession>A0A6A6IF53</accession>
<dbReference type="EC" id="2.7.1.-" evidence="6"/>
<evidence type="ECO:0000259" key="9">
    <source>
        <dbReference type="Pfam" id="PF03727"/>
    </source>
</evidence>
<dbReference type="PANTHER" id="PTHR19443:SF29">
    <property type="entry name" value="PHOSPHOTRANSFERASE"/>
    <property type="match status" value="1"/>
</dbReference>
<dbReference type="GO" id="GO:0005739">
    <property type="term" value="C:mitochondrion"/>
    <property type="evidence" value="ECO:0007669"/>
    <property type="project" value="TreeGrafter"/>
</dbReference>
<feature type="region of interest" description="Disordered" evidence="7">
    <location>
        <begin position="209"/>
        <end position="228"/>
    </location>
</feature>